<gene>
    <name evidence="1" type="ordered locus">HNE_2343</name>
</gene>
<proteinExistence type="predicted"/>
<evidence type="ECO:0000313" key="2">
    <source>
        <dbReference type="Proteomes" id="UP000001959"/>
    </source>
</evidence>
<dbReference type="Proteomes" id="UP000001959">
    <property type="component" value="Chromosome"/>
</dbReference>
<evidence type="ECO:0000313" key="1">
    <source>
        <dbReference type="EMBL" id="ABI78302.1"/>
    </source>
</evidence>
<organism evidence="1 2">
    <name type="scientific">Hyphomonas neptunium (strain ATCC 15444)</name>
    <dbReference type="NCBI Taxonomy" id="228405"/>
    <lineage>
        <taxon>Bacteria</taxon>
        <taxon>Pseudomonadati</taxon>
        <taxon>Pseudomonadota</taxon>
        <taxon>Alphaproteobacteria</taxon>
        <taxon>Hyphomonadales</taxon>
        <taxon>Hyphomonadaceae</taxon>
        <taxon>Hyphomonas</taxon>
    </lineage>
</organism>
<dbReference type="KEGG" id="hne:HNE_2343"/>
<name>Q0BZQ5_HYPNA</name>
<dbReference type="AlphaFoldDB" id="Q0BZQ5"/>
<accession>Q0BZQ5</accession>
<dbReference type="HOGENOM" id="CLU_3271280_0_0_5"/>
<protein>
    <submittedName>
        <fullName evidence="1">Uncharacterized protein</fullName>
    </submittedName>
</protein>
<sequence length="41" mass="4348">MVSYAAEIFRNVQFGVEPIKVSGVYGTNMAISPPGGYLVGK</sequence>
<dbReference type="EMBL" id="CP000158">
    <property type="protein sequence ID" value="ABI78302.1"/>
    <property type="molecule type" value="Genomic_DNA"/>
</dbReference>
<dbReference type="STRING" id="228405.HNE_2343"/>
<reference evidence="1 2" key="1">
    <citation type="journal article" date="2006" name="J. Bacteriol.">
        <title>Comparative genomic evidence for a close relationship between the dimorphic prosthecate bacteria Hyphomonas neptunium and Caulobacter crescentus.</title>
        <authorList>
            <person name="Badger J.H."/>
            <person name="Hoover T.R."/>
            <person name="Brun Y.V."/>
            <person name="Weiner R.M."/>
            <person name="Laub M.T."/>
            <person name="Alexandre G."/>
            <person name="Mrazek J."/>
            <person name="Ren Q."/>
            <person name="Paulsen I.T."/>
            <person name="Nelson K.E."/>
            <person name="Khouri H.M."/>
            <person name="Radune D."/>
            <person name="Sosa J."/>
            <person name="Dodson R.J."/>
            <person name="Sullivan S.A."/>
            <person name="Rosovitz M.J."/>
            <person name="Madupu R."/>
            <person name="Brinkac L.M."/>
            <person name="Durkin A.S."/>
            <person name="Daugherty S.C."/>
            <person name="Kothari S.P."/>
            <person name="Giglio M.G."/>
            <person name="Zhou L."/>
            <person name="Haft D.H."/>
            <person name="Selengut J.D."/>
            <person name="Davidsen T.M."/>
            <person name="Yang Q."/>
            <person name="Zafar N."/>
            <person name="Ward N.L."/>
        </authorList>
    </citation>
    <scope>NUCLEOTIDE SEQUENCE [LARGE SCALE GENOMIC DNA]</scope>
    <source>
        <strain evidence="1 2">ATCC 15444</strain>
    </source>
</reference>
<keyword evidence="2" id="KW-1185">Reference proteome</keyword>